<gene>
    <name evidence="2" type="ORF">GRI41_04305</name>
</gene>
<keyword evidence="1" id="KW-0472">Membrane</keyword>
<dbReference type="OrthoDB" id="7861850at2"/>
<protein>
    <submittedName>
        <fullName evidence="2">Uncharacterized protein</fullName>
    </submittedName>
</protein>
<keyword evidence="1" id="KW-1133">Transmembrane helix</keyword>
<sequence>MSLAELILSLIVAGGGGAAIAIGVVRSFGERWLDSKFAGRLQDLRHEHERQMELVKLNSSQSFDRYSRLSEQEFEATSEAWSLVTDAYVRTMSALPGFRRSDDFSRLSDDLARIVCKNYDFEEWETGELLQKAQQDRNSYFNQRRTMHEIRDAKVAIGKANSHLDRKALFLERELHRQLSEFIDWAWKAIVAWDVVREARGGGPEALDGIERHDNEFRQNAEARIKELENIVRGRFWPNAEDENALPAV</sequence>
<evidence type="ECO:0000256" key="1">
    <source>
        <dbReference type="SAM" id="Phobius"/>
    </source>
</evidence>
<organism evidence="2 3">
    <name type="scientific">Pontixanthobacter aquaemixtae</name>
    <dbReference type="NCBI Taxonomy" id="1958940"/>
    <lineage>
        <taxon>Bacteria</taxon>
        <taxon>Pseudomonadati</taxon>
        <taxon>Pseudomonadota</taxon>
        <taxon>Alphaproteobacteria</taxon>
        <taxon>Sphingomonadales</taxon>
        <taxon>Erythrobacteraceae</taxon>
        <taxon>Pontixanthobacter</taxon>
    </lineage>
</organism>
<evidence type="ECO:0000313" key="2">
    <source>
        <dbReference type="EMBL" id="MXO90036.1"/>
    </source>
</evidence>
<dbReference type="Proteomes" id="UP000442714">
    <property type="component" value="Unassembled WGS sequence"/>
</dbReference>
<keyword evidence="1" id="KW-0812">Transmembrane</keyword>
<accession>A0A844ZSQ5</accession>
<feature type="transmembrane region" description="Helical" evidence="1">
    <location>
        <begin position="6"/>
        <end position="25"/>
    </location>
</feature>
<dbReference type="EMBL" id="WTYX01000001">
    <property type="protein sequence ID" value="MXO90036.1"/>
    <property type="molecule type" value="Genomic_DNA"/>
</dbReference>
<dbReference type="RefSeq" id="WP_160603525.1">
    <property type="nucleotide sequence ID" value="NZ_WTYX01000001.1"/>
</dbReference>
<keyword evidence="3" id="KW-1185">Reference proteome</keyword>
<comment type="caution">
    <text evidence="2">The sequence shown here is derived from an EMBL/GenBank/DDBJ whole genome shotgun (WGS) entry which is preliminary data.</text>
</comment>
<dbReference type="AlphaFoldDB" id="A0A844ZSQ5"/>
<proteinExistence type="predicted"/>
<reference evidence="2 3" key="1">
    <citation type="submission" date="2019-12" db="EMBL/GenBank/DDBJ databases">
        <title>Genomic-based taxomic classification of the family Erythrobacteraceae.</title>
        <authorList>
            <person name="Xu L."/>
        </authorList>
    </citation>
    <scope>NUCLEOTIDE SEQUENCE [LARGE SCALE GENOMIC DNA]</scope>
    <source>
        <strain evidence="2 3">KCTC 52763</strain>
    </source>
</reference>
<name>A0A844ZSQ5_9SPHN</name>
<evidence type="ECO:0000313" key="3">
    <source>
        <dbReference type="Proteomes" id="UP000442714"/>
    </source>
</evidence>